<dbReference type="PANTHER" id="PTHR23022">
    <property type="entry name" value="TRANSPOSABLE ELEMENT-RELATED"/>
    <property type="match status" value="1"/>
</dbReference>
<reference evidence="3 4" key="1">
    <citation type="submission" date="2020-04" db="EMBL/GenBank/DDBJ databases">
        <authorList>
            <person name="Wallbank WR R."/>
            <person name="Pardo Diaz C."/>
            <person name="Kozak K."/>
            <person name="Martin S."/>
            <person name="Jiggins C."/>
            <person name="Moest M."/>
            <person name="Warren A I."/>
            <person name="Byers J.R.P. K."/>
            <person name="Montejo-Kovacevich G."/>
            <person name="Yen C E."/>
        </authorList>
    </citation>
    <scope>NUCLEOTIDE SEQUENCE [LARGE SCALE GENOMIC DNA]</scope>
</reference>
<dbReference type="Pfam" id="PF01498">
    <property type="entry name" value="HTH_Tnp_Tc3_2"/>
    <property type="match status" value="1"/>
</dbReference>
<dbReference type="Proteomes" id="UP000494106">
    <property type="component" value="Unassembled WGS sequence"/>
</dbReference>
<dbReference type="EMBL" id="CADEBC010000574">
    <property type="protein sequence ID" value="CAB3255379.1"/>
    <property type="molecule type" value="Genomic_DNA"/>
</dbReference>
<dbReference type="Gene3D" id="3.30.420.10">
    <property type="entry name" value="Ribonuclease H-like superfamily/Ribonuclease H"/>
    <property type="match status" value="1"/>
</dbReference>
<dbReference type="InterPro" id="IPR036397">
    <property type="entry name" value="RNaseH_sf"/>
</dbReference>
<dbReference type="GO" id="GO:0003677">
    <property type="term" value="F:DNA binding"/>
    <property type="evidence" value="ECO:0007669"/>
    <property type="project" value="InterPro"/>
</dbReference>
<proteinExistence type="predicted"/>
<gene>
    <name evidence="3" type="ORF">APLA_LOCUS14889</name>
</gene>
<sequence length="246" mass="28184">MLRNRFQTAVGLKTHFIRFGGGNLSAQTVRRRLAEANLKQLRPANGPKLERGHRIARQRYVRAHLNWTLDDWSRVMFTDESKFMLYKHDGRQLVYRRPGERFHQVCVEEKVAYGGGSVQVWAGISTEARTELVLIQNGTLNAERYVEEILNEHVGPFMARMDRHGILMHDNARPHTARIVHDYLEEVGIELMQWLKPHRARLGRASEMRERSKPPTNHASRAQTSTGGGMGRYSSAPAPKFGVQHA</sequence>
<dbReference type="OrthoDB" id="9996331at2759"/>
<comment type="caution">
    <text evidence="3">The sequence shown here is derived from an EMBL/GenBank/DDBJ whole genome shotgun (WGS) entry which is preliminary data.</text>
</comment>
<dbReference type="AlphaFoldDB" id="A0A8S1AZL1"/>
<dbReference type="InterPro" id="IPR052338">
    <property type="entry name" value="Transposase_5"/>
</dbReference>
<feature type="region of interest" description="Disordered" evidence="1">
    <location>
        <begin position="203"/>
        <end position="246"/>
    </location>
</feature>
<evidence type="ECO:0000313" key="4">
    <source>
        <dbReference type="Proteomes" id="UP000494106"/>
    </source>
</evidence>
<feature type="domain" description="Transposase Tc1-like" evidence="2">
    <location>
        <begin position="3"/>
        <end position="66"/>
    </location>
</feature>
<evidence type="ECO:0000313" key="3">
    <source>
        <dbReference type="EMBL" id="CAB3255379.1"/>
    </source>
</evidence>
<organism evidence="3 4">
    <name type="scientific">Arctia plantaginis</name>
    <name type="common">Wood tiger moth</name>
    <name type="synonym">Phalaena plantaginis</name>
    <dbReference type="NCBI Taxonomy" id="874455"/>
    <lineage>
        <taxon>Eukaryota</taxon>
        <taxon>Metazoa</taxon>
        <taxon>Ecdysozoa</taxon>
        <taxon>Arthropoda</taxon>
        <taxon>Hexapoda</taxon>
        <taxon>Insecta</taxon>
        <taxon>Pterygota</taxon>
        <taxon>Neoptera</taxon>
        <taxon>Endopterygota</taxon>
        <taxon>Lepidoptera</taxon>
        <taxon>Glossata</taxon>
        <taxon>Ditrysia</taxon>
        <taxon>Noctuoidea</taxon>
        <taxon>Erebidae</taxon>
        <taxon>Arctiinae</taxon>
        <taxon>Arctia</taxon>
    </lineage>
</organism>
<name>A0A8S1AZL1_ARCPL</name>
<evidence type="ECO:0000259" key="2">
    <source>
        <dbReference type="Pfam" id="PF01498"/>
    </source>
</evidence>
<feature type="compositionally biased region" description="Basic and acidic residues" evidence="1">
    <location>
        <begin position="204"/>
        <end position="213"/>
    </location>
</feature>
<evidence type="ECO:0000256" key="1">
    <source>
        <dbReference type="SAM" id="MobiDB-lite"/>
    </source>
</evidence>
<accession>A0A8S1AZL1</accession>
<protein>
    <recommendedName>
        <fullName evidence="2">Transposase Tc1-like domain-containing protein</fullName>
    </recommendedName>
</protein>
<dbReference type="InterPro" id="IPR002492">
    <property type="entry name" value="Transposase_Tc1-like"/>
</dbReference>
<keyword evidence="4" id="KW-1185">Reference proteome</keyword>
<dbReference type="PANTHER" id="PTHR23022:SF135">
    <property type="entry name" value="SI:DKEY-77F5.3"/>
    <property type="match status" value="1"/>
</dbReference>
<feature type="compositionally biased region" description="Polar residues" evidence="1">
    <location>
        <begin position="214"/>
        <end position="225"/>
    </location>
</feature>
<dbReference type="GO" id="GO:0015074">
    <property type="term" value="P:DNA integration"/>
    <property type="evidence" value="ECO:0007669"/>
    <property type="project" value="InterPro"/>
</dbReference>
<dbReference type="GO" id="GO:0006313">
    <property type="term" value="P:DNA transposition"/>
    <property type="evidence" value="ECO:0007669"/>
    <property type="project" value="InterPro"/>
</dbReference>